<organism evidence="5 6">
    <name type="scientific">Peptacetobacter hiranonis (strain DSM 13275 / JCM 10541 / KCTC 15199 / TO-931)</name>
    <name type="common">Clostridium hiranonis</name>
    <dbReference type="NCBI Taxonomy" id="500633"/>
    <lineage>
        <taxon>Bacteria</taxon>
        <taxon>Bacillati</taxon>
        <taxon>Bacillota</taxon>
        <taxon>Clostridia</taxon>
        <taxon>Peptostreptococcales</taxon>
        <taxon>Peptostreptococcaceae</taxon>
        <taxon>Peptacetobacter</taxon>
    </lineage>
</organism>
<feature type="domain" description="HTH gntR-type" evidence="4">
    <location>
        <begin position="18"/>
        <end position="86"/>
    </location>
</feature>
<comment type="caution">
    <text evidence="5">The sequence shown here is derived from an EMBL/GenBank/DDBJ whole genome shotgun (WGS) entry which is preliminary data.</text>
</comment>
<dbReference type="Gene3D" id="1.10.10.10">
    <property type="entry name" value="Winged helix-like DNA-binding domain superfamily/Winged helix DNA-binding domain"/>
    <property type="match status" value="1"/>
</dbReference>
<dbReference type="PRINTS" id="PR00035">
    <property type="entry name" value="HTHGNTR"/>
</dbReference>
<dbReference type="Pfam" id="PF00392">
    <property type="entry name" value="GntR"/>
    <property type="match status" value="1"/>
</dbReference>
<dbReference type="AlphaFoldDB" id="B6G0M8"/>
<gene>
    <name evidence="5" type="ORF">CLOHIR_01684</name>
</gene>
<dbReference type="InterPro" id="IPR036390">
    <property type="entry name" value="WH_DNA-bd_sf"/>
</dbReference>
<keyword evidence="6" id="KW-1185">Reference proteome</keyword>
<dbReference type="Proteomes" id="UP000003178">
    <property type="component" value="Unassembled WGS sequence"/>
</dbReference>
<dbReference type="GO" id="GO:0003700">
    <property type="term" value="F:DNA-binding transcription factor activity"/>
    <property type="evidence" value="ECO:0007669"/>
    <property type="project" value="InterPro"/>
</dbReference>
<dbReference type="InterPro" id="IPR036388">
    <property type="entry name" value="WH-like_DNA-bd_sf"/>
</dbReference>
<evidence type="ECO:0000259" key="4">
    <source>
        <dbReference type="PROSITE" id="PS50949"/>
    </source>
</evidence>
<dbReference type="EMBL" id="ABWP01000066">
    <property type="protein sequence ID" value="EEA84724.1"/>
    <property type="molecule type" value="Genomic_DNA"/>
</dbReference>
<reference evidence="5 6" key="1">
    <citation type="submission" date="2008-09" db="EMBL/GenBank/DDBJ databases">
        <authorList>
            <person name="Fulton L."/>
            <person name="Clifton S."/>
            <person name="Fulton B."/>
            <person name="Xu J."/>
            <person name="Minx P."/>
            <person name="Pepin K.H."/>
            <person name="Johnson M."/>
            <person name="Thiruvilangam P."/>
            <person name="Bhonagiri V."/>
            <person name="Nash W.E."/>
            <person name="Mardis E.R."/>
            <person name="Wilson R.K."/>
        </authorList>
    </citation>
    <scope>NUCLEOTIDE SEQUENCE [LARGE SCALE GENOMIC DNA]</scope>
    <source>
        <strain evidence="5 6">DSM 13275</strain>
    </source>
</reference>
<evidence type="ECO:0000256" key="3">
    <source>
        <dbReference type="ARBA" id="ARBA00023163"/>
    </source>
</evidence>
<dbReference type="Gene3D" id="3.40.1410.10">
    <property type="entry name" value="Chorismate lyase-like"/>
    <property type="match status" value="1"/>
</dbReference>
<dbReference type="CDD" id="cd07377">
    <property type="entry name" value="WHTH_GntR"/>
    <property type="match status" value="1"/>
</dbReference>
<dbReference type="STRING" id="500633.CLOHIR_01684"/>
<keyword evidence="1" id="KW-0805">Transcription regulation</keyword>
<evidence type="ECO:0000313" key="5">
    <source>
        <dbReference type="EMBL" id="EEA84724.1"/>
    </source>
</evidence>
<dbReference type="PANTHER" id="PTHR44846">
    <property type="entry name" value="MANNOSYL-D-GLYCERATE TRANSPORT/METABOLISM SYSTEM REPRESSOR MNGR-RELATED"/>
    <property type="match status" value="1"/>
</dbReference>
<dbReference type="InterPro" id="IPR050679">
    <property type="entry name" value="Bact_HTH_transcr_reg"/>
</dbReference>
<dbReference type="eggNOG" id="COG2188">
    <property type="taxonomic scope" value="Bacteria"/>
</dbReference>
<dbReference type="HOGENOM" id="CLU_063236_1_0_9"/>
<evidence type="ECO:0000256" key="1">
    <source>
        <dbReference type="ARBA" id="ARBA00023015"/>
    </source>
</evidence>
<dbReference type="InterPro" id="IPR000524">
    <property type="entry name" value="Tscrpt_reg_HTH_GntR"/>
</dbReference>
<dbReference type="GO" id="GO:0045892">
    <property type="term" value="P:negative regulation of DNA-templated transcription"/>
    <property type="evidence" value="ECO:0007669"/>
    <property type="project" value="TreeGrafter"/>
</dbReference>
<evidence type="ECO:0000256" key="2">
    <source>
        <dbReference type="ARBA" id="ARBA00023125"/>
    </source>
</evidence>
<dbReference type="SUPFAM" id="SSF64288">
    <property type="entry name" value="Chorismate lyase-like"/>
    <property type="match status" value="1"/>
</dbReference>
<reference evidence="5 6" key="2">
    <citation type="submission" date="2008-10" db="EMBL/GenBank/DDBJ databases">
        <title>Draft genome sequence of Clostridium hiranonis (DSM 13275).</title>
        <authorList>
            <person name="Sudarsanam P."/>
            <person name="Ley R."/>
            <person name="Guruge J."/>
            <person name="Turnbaugh P.J."/>
            <person name="Mahowald M."/>
            <person name="Liep D."/>
            <person name="Gordon J."/>
        </authorList>
    </citation>
    <scope>NUCLEOTIDE SEQUENCE [LARGE SCALE GENOMIC DNA]</scope>
    <source>
        <strain evidence="5 6">DSM 13275</strain>
    </source>
</reference>
<dbReference type="GO" id="GO:0003677">
    <property type="term" value="F:DNA binding"/>
    <property type="evidence" value="ECO:0007669"/>
    <property type="project" value="UniProtKB-KW"/>
</dbReference>
<sequence>MDRGRKMIPEISSEKQKKLKHVKVYDQLFKKIQDGVYPPGSKLPSEPNLAEQMGVSRMTLRRALALLQEDGLISNIQGKGNYIKELHTISKNFGMEKLQHPFYACYNDEIDDLEIEFRIEPATDAISKNLERKTAAVVISDRWYKFDGVTKGYSLSFIPIETISEYDVDLNDINNLKDFMEDRIYSIASKSSCELSFTTTGNFTAIKYELSHDEMFILILETLYNSNGNVIISTKHYIPLTMFRMHLNVINKLSE</sequence>
<proteinExistence type="predicted"/>
<protein>
    <submittedName>
        <fullName evidence="5">Transcriptional regulator, GntR family</fullName>
    </submittedName>
</protein>
<name>B6G0M8_PEPHT</name>
<dbReference type="InterPro" id="IPR028978">
    <property type="entry name" value="Chorismate_lyase_/UTRA_dom_sf"/>
</dbReference>
<dbReference type="PANTHER" id="PTHR44846:SF1">
    <property type="entry name" value="MANNOSYL-D-GLYCERATE TRANSPORT_METABOLISM SYSTEM REPRESSOR MNGR-RELATED"/>
    <property type="match status" value="1"/>
</dbReference>
<keyword evidence="3" id="KW-0804">Transcription</keyword>
<dbReference type="SMART" id="SM00345">
    <property type="entry name" value="HTH_GNTR"/>
    <property type="match status" value="1"/>
</dbReference>
<dbReference type="SUPFAM" id="SSF46785">
    <property type="entry name" value="Winged helix' DNA-binding domain"/>
    <property type="match status" value="1"/>
</dbReference>
<keyword evidence="2" id="KW-0238">DNA-binding</keyword>
<dbReference type="PROSITE" id="PS50949">
    <property type="entry name" value="HTH_GNTR"/>
    <property type="match status" value="1"/>
</dbReference>
<accession>B6G0M8</accession>
<evidence type="ECO:0000313" key="6">
    <source>
        <dbReference type="Proteomes" id="UP000003178"/>
    </source>
</evidence>